<name>A0A4Y9YQP3_9AGAM</name>
<comment type="similarity">
    <text evidence="2">Belongs to the sphingosine N-acyltransferase family.</text>
</comment>
<dbReference type="SMART" id="SM00724">
    <property type="entry name" value="TLC"/>
    <property type="match status" value="1"/>
</dbReference>
<evidence type="ECO:0000256" key="6">
    <source>
        <dbReference type="ARBA" id="ARBA00022989"/>
    </source>
</evidence>
<dbReference type="EMBL" id="SEOQ01000372">
    <property type="protein sequence ID" value="TFY64462.1"/>
    <property type="molecule type" value="Genomic_DNA"/>
</dbReference>
<evidence type="ECO:0000256" key="3">
    <source>
        <dbReference type="ARBA" id="ARBA00022679"/>
    </source>
</evidence>
<proteinExistence type="inferred from homology"/>
<evidence type="ECO:0000256" key="7">
    <source>
        <dbReference type="ARBA" id="ARBA00023136"/>
    </source>
</evidence>
<keyword evidence="5" id="KW-0256">Endoplasmic reticulum</keyword>
<dbReference type="GO" id="GO:0005789">
    <property type="term" value="C:endoplasmic reticulum membrane"/>
    <property type="evidence" value="ECO:0007669"/>
    <property type="project" value="UniProtKB-SubCell"/>
</dbReference>
<evidence type="ECO:0000256" key="9">
    <source>
        <dbReference type="PROSITE-ProRule" id="PRU00205"/>
    </source>
</evidence>
<evidence type="ECO:0000256" key="1">
    <source>
        <dbReference type="ARBA" id="ARBA00004477"/>
    </source>
</evidence>
<keyword evidence="8" id="KW-0325">Glycoprotein</keyword>
<organism evidence="13 14">
    <name type="scientific">Dentipellis fragilis</name>
    <dbReference type="NCBI Taxonomy" id="205917"/>
    <lineage>
        <taxon>Eukaryota</taxon>
        <taxon>Fungi</taxon>
        <taxon>Dikarya</taxon>
        <taxon>Basidiomycota</taxon>
        <taxon>Agaricomycotina</taxon>
        <taxon>Agaricomycetes</taxon>
        <taxon>Russulales</taxon>
        <taxon>Hericiaceae</taxon>
        <taxon>Dentipellis</taxon>
    </lineage>
</organism>
<dbReference type="InterPro" id="IPR016439">
    <property type="entry name" value="Lag1/Lac1-like"/>
</dbReference>
<dbReference type="STRING" id="205917.A0A4Y9YQP3"/>
<comment type="subcellular location">
    <subcellularLocation>
        <location evidence="1">Endoplasmic reticulum membrane</location>
        <topology evidence="1">Multi-pass membrane protein</topology>
    </subcellularLocation>
</comment>
<feature type="transmembrane region" description="Helical" evidence="11">
    <location>
        <begin position="304"/>
        <end position="323"/>
    </location>
</feature>
<dbReference type="OrthoDB" id="3053196at2759"/>
<dbReference type="Pfam" id="PF03798">
    <property type="entry name" value="TRAM_LAG1_CLN8"/>
    <property type="match status" value="1"/>
</dbReference>
<sequence length="413" mass="48764">MAAGKKSRARSGTLSRIETDASHHLTGAFMPQTPLEASPIDKQKRSNGVVDAVPQSGGLWHDIKTARWVVVPASSLRLLLIPIILHINWILFTPLITSPPPPSPFAPLLFISHPTPSPTDDKTDPRYRKGPLDLVFIAYYIIFWSFVRQIIMLRVFPPVARYFGIHKHAKIERFGEQGYAMVYFAFLGFWGYRIMGQLPTWWYNTSQFWIDYPHWQMKPELKRYYLMQAAYWCQQLIVLVLKLEKPRKDYNELVAHHFVTLWLVGWSYGINLTYIGNAIYMSMDIPDTFLALSKIINYIQWNRLKIVTFVIFLGIWTYFRHYLNLVMLWSVYKEFDLIPDSARHFWPLEGVWMVWWMKWQILFPIFLLQLLNLFWYFFILRICYRALHDTASMTDDRSDDEDDGDDGPEDKND</sequence>
<dbReference type="GO" id="GO:0050291">
    <property type="term" value="F:sphingosine N-acyltransferase activity"/>
    <property type="evidence" value="ECO:0007669"/>
    <property type="project" value="InterPro"/>
</dbReference>
<evidence type="ECO:0000256" key="4">
    <source>
        <dbReference type="ARBA" id="ARBA00022692"/>
    </source>
</evidence>
<evidence type="ECO:0000256" key="8">
    <source>
        <dbReference type="ARBA" id="ARBA00023180"/>
    </source>
</evidence>
<dbReference type="Proteomes" id="UP000298327">
    <property type="component" value="Unassembled WGS sequence"/>
</dbReference>
<evidence type="ECO:0000256" key="11">
    <source>
        <dbReference type="SAM" id="Phobius"/>
    </source>
</evidence>
<feature type="domain" description="TLC" evidence="12">
    <location>
        <begin position="169"/>
        <end position="388"/>
    </location>
</feature>
<keyword evidence="3" id="KW-0808">Transferase</keyword>
<dbReference type="InterPro" id="IPR006634">
    <property type="entry name" value="TLC-dom"/>
</dbReference>
<dbReference type="PANTHER" id="PTHR12560">
    <property type="entry name" value="LONGEVITY ASSURANCE FACTOR 1 LAG1"/>
    <property type="match status" value="1"/>
</dbReference>
<protein>
    <recommendedName>
        <fullName evidence="12">TLC domain-containing protein</fullName>
    </recommendedName>
</protein>
<keyword evidence="6 11" id="KW-1133">Transmembrane helix</keyword>
<comment type="caution">
    <text evidence="13">The sequence shown here is derived from an EMBL/GenBank/DDBJ whole genome shotgun (WGS) entry which is preliminary data.</text>
</comment>
<dbReference type="PANTHER" id="PTHR12560:SF11">
    <property type="entry name" value="CERAMIDE SYNTHASE LAC1-RELATED"/>
    <property type="match status" value="1"/>
</dbReference>
<keyword evidence="4 9" id="KW-0812">Transmembrane</keyword>
<evidence type="ECO:0000256" key="5">
    <source>
        <dbReference type="ARBA" id="ARBA00022824"/>
    </source>
</evidence>
<dbReference type="GO" id="GO:0046513">
    <property type="term" value="P:ceramide biosynthetic process"/>
    <property type="evidence" value="ECO:0007669"/>
    <property type="project" value="InterPro"/>
</dbReference>
<keyword evidence="14" id="KW-1185">Reference proteome</keyword>
<evidence type="ECO:0000313" key="13">
    <source>
        <dbReference type="EMBL" id="TFY64462.1"/>
    </source>
</evidence>
<evidence type="ECO:0000259" key="12">
    <source>
        <dbReference type="PROSITE" id="PS50922"/>
    </source>
</evidence>
<feature type="region of interest" description="Disordered" evidence="10">
    <location>
        <begin position="393"/>
        <end position="413"/>
    </location>
</feature>
<feature type="transmembrane region" description="Helical" evidence="11">
    <location>
        <begin position="361"/>
        <end position="384"/>
    </location>
</feature>
<feature type="transmembrane region" description="Helical" evidence="11">
    <location>
        <begin position="134"/>
        <end position="156"/>
    </location>
</feature>
<reference evidence="13 14" key="1">
    <citation type="submission" date="2019-02" db="EMBL/GenBank/DDBJ databases">
        <title>Genome sequencing of the rare red list fungi Dentipellis fragilis.</title>
        <authorList>
            <person name="Buettner E."/>
            <person name="Kellner H."/>
        </authorList>
    </citation>
    <scope>NUCLEOTIDE SEQUENCE [LARGE SCALE GENOMIC DNA]</scope>
    <source>
        <strain evidence="13 14">DSM 105465</strain>
    </source>
</reference>
<evidence type="ECO:0000256" key="2">
    <source>
        <dbReference type="ARBA" id="ARBA00009808"/>
    </source>
</evidence>
<evidence type="ECO:0000256" key="10">
    <source>
        <dbReference type="SAM" id="MobiDB-lite"/>
    </source>
</evidence>
<dbReference type="PROSITE" id="PS50922">
    <property type="entry name" value="TLC"/>
    <property type="match status" value="1"/>
</dbReference>
<dbReference type="AlphaFoldDB" id="A0A4Y9YQP3"/>
<keyword evidence="7 9" id="KW-0472">Membrane</keyword>
<feature type="transmembrane region" description="Helical" evidence="11">
    <location>
        <begin position="177"/>
        <end position="195"/>
    </location>
</feature>
<accession>A0A4Y9YQP3</accession>
<evidence type="ECO:0000313" key="14">
    <source>
        <dbReference type="Proteomes" id="UP000298327"/>
    </source>
</evidence>
<feature type="compositionally biased region" description="Acidic residues" evidence="10">
    <location>
        <begin position="397"/>
        <end position="413"/>
    </location>
</feature>
<feature type="transmembrane region" description="Helical" evidence="11">
    <location>
        <begin position="76"/>
        <end position="96"/>
    </location>
</feature>
<gene>
    <name evidence="13" type="ORF">EVG20_g5941</name>
</gene>